<feature type="domain" description="Beta-lactamase-related" evidence="1">
    <location>
        <begin position="16"/>
        <end position="375"/>
    </location>
</feature>
<protein>
    <submittedName>
        <fullName evidence="2">Related to transesterase</fullName>
    </submittedName>
</protein>
<evidence type="ECO:0000313" key="3">
    <source>
        <dbReference type="Proteomes" id="UP000239563"/>
    </source>
</evidence>
<dbReference type="AlphaFoldDB" id="A0A2N8UF70"/>
<dbReference type="SUPFAM" id="SSF56601">
    <property type="entry name" value="beta-lactamase/transpeptidase-like"/>
    <property type="match status" value="1"/>
</dbReference>
<dbReference type="Proteomes" id="UP000239563">
    <property type="component" value="Chromosome IX"/>
</dbReference>
<gene>
    <name evidence="2" type="ORF">SRS1_14388</name>
</gene>
<organism evidence="2 3">
    <name type="scientific">Sporisorium reilianum f. sp. reilianum</name>
    <dbReference type="NCBI Taxonomy" id="72559"/>
    <lineage>
        <taxon>Eukaryota</taxon>
        <taxon>Fungi</taxon>
        <taxon>Dikarya</taxon>
        <taxon>Basidiomycota</taxon>
        <taxon>Ustilaginomycotina</taxon>
        <taxon>Ustilaginomycetes</taxon>
        <taxon>Ustilaginales</taxon>
        <taxon>Ustilaginaceae</taxon>
        <taxon>Sporisorium</taxon>
    </lineage>
</organism>
<dbReference type="PANTHER" id="PTHR43283:SF3">
    <property type="entry name" value="BETA-LACTAMASE FAMILY PROTEIN (AFU_ORTHOLOGUE AFUA_5G07500)"/>
    <property type="match status" value="1"/>
</dbReference>
<dbReference type="Pfam" id="PF00144">
    <property type="entry name" value="Beta-lactamase"/>
    <property type="match status" value="1"/>
</dbReference>
<dbReference type="EMBL" id="LT795062">
    <property type="protein sequence ID" value="SJX63637.1"/>
    <property type="molecule type" value="Genomic_DNA"/>
</dbReference>
<dbReference type="PANTHER" id="PTHR43283">
    <property type="entry name" value="BETA-LACTAMASE-RELATED"/>
    <property type="match status" value="1"/>
</dbReference>
<sequence>MSMQETVQKVLDAATADLSQPNAVPGAVVYIADKTGQQVAWACAGVKQAGKDAPMTKDSVFWMASCTKLVTAIACMQLVEQGKVDLQSPVTRYVPELEEVTMLDGSKPKRVPTVWNCLTHTAGLAYSAFSRALKEHDEAKGRKVSNSFDTKKAGIWGPYVSEPGTEWEYSQAMDWVGLVVGKVSGLSLDEYFQKNIFAPLGIESMSFLPKSAGLSDKLVGSHHRGTDGIISANEHWIEQDEAQIEIQMGGAGLWGNAAEYCQILVALLNGGTHPKSGGTILSSESVAELIKPQLDGKLANDVDHEFVTEDANISHSLDGCTAKGAPKSWAFGGLRVLVPHPMAKRSANSLFWCGIQNSYWWADFDEGTCGMVQTQIGPFLDMGTLGIFGEIETRVHAAYAS</sequence>
<dbReference type="Gene3D" id="3.40.710.10">
    <property type="entry name" value="DD-peptidase/beta-lactamase superfamily"/>
    <property type="match status" value="1"/>
</dbReference>
<reference evidence="2 3" key="1">
    <citation type="submission" date="2017-02" db="EMBL/GenBank/DDBJ databases">
        <authorList>
            <person name="Peterson S.W."/>
        </authorList>
    </citation>
    <scope>NUCLEOTIDE SEQUENCE [LARGE SCALE GENOMIC DNA]</scope>
    <source>
        <strain evidence="2 3">SRS1_H2-8</strain>
    </source>
</reference>
<evidence type="ECO:0000259" key="1">
    <source>
        <dbReference type="Pfam" id="PF00144"/>
    </source>
</evidence>
<name>A0A2N8UF70_9BASI</name>
<proteinExistence type="predicted"/>
<accession>A0A2N8UF70</accession>
<dbReference type="InterPro" id="IPR012338">
    <property type="entry name" value="Beta-lactam/transpept-like"/>
</dbReference>
<evidence type="ECO:0000313" key="2">
    <source>
        <dbReference type="EMBL" id="SJX63637.1"/>
    </source>
</evidence>
<dbReference type="InterPro" id="IPR001466">
    <property type="entry name" value="Beta-lactam-related"/>
</dbReference>
<dbReference type="InterPro" id="IPR050789">
    <property type="entry name" value="Diverse_Enzym_Activities"/>
</dbReference>